<dbReference type="InterPro" id="IPR029058">
    <property type="entry name" value="AB_hydrolase_fold"/>
</dbReference>
<comment type="caution">
    <text evidence="10">The sequence shown here is derived from an EMBL/GenBank/DDBJ whole genome shotgun (WGS) entry which is preliminary data.</text>
</comment>
<dbReference type="Proteomes" id="UP000024533">
    <property type="component" value="Unassembled WGS sequence"/>
</dbReference>
<dbReference type="AlphaFoldDB" id="A0A059JGE5"/>
<dbReference type="PANTHER" id="PTHR11802">
    <property type="entry name" value="SERINE PROTEASE FAMILY S10 SERINE CARBOXYPEPTIDASE"/>
    <property type="match status" value="1"/>
</dbReference>
<keyword evidence="5 8" id="KW-0378">Hydrolase</keyword>
<sequence length="516" mass="58056">MKGLLSLLLVGAATVWAASYEPRSLTEDMLQGKEKGPREAVKGEAPGANLDDHFNAPRAHQRKSDDKWDGKISGKFVNVPWVEEGQDGLSGIGEYEMRFKTVEPSSLGVDNVTQYSGYLDNNLSGQHLFFWFFESRSDPDYDPVILWLNGGPGCSSMTSLFMEMGPARVAKDLTLTRNPHSWNSKASIIFLDQPVNVGFSYGESGVFNTQSASKDVFAFLTLFFKQFPQYAIQDFHIAGESYAGHYIPVYASDILKQKSDIKLKSVIIGNGMTDPYTQFASYPSMACGDGGYSAVLDQPTCKFMEAAVPQCQKEIKRCYDKPTDVATCTKGASFCHNALIRPYAQTGRSIYDIRGRCEDPENLCYPILGWIAKYLNQRHVQEAIGAEVSHFEGCNKQISSQFFAQGDFNQPFHRKIPGILKHINVLVYAGDADYICNWLGVKAWTEALWWLGRPIFRHKRLSVVYNSVNKWPLGRVKYYKGLAFLQVFKAGHRVPYDQPENALDFFNRWLAGEWTP</sequence>
<evidence type="ECO:0000256" key="9">
    <source>
        <dbReference type="SAM" id="MobiDB-lite"/>
    </source>
</evidence>
<dbReference type="EMBL" id="AOKY01000096">
    <property type="protein sequence ID" value="KDB26859.1"/>
    <property type="molecule type" value="Genomic_DNA"/>
</dbReference>
<name>A0A059JGE5_TRIIM</name>
<dbReference type="SUPFAM" id="SSF53474">
    <property type="entry name" value="alpha/beta-Hydrolases"/>
    <property type="match status" value="1"/>
</dbReference>
<dbReference type="GO" id="GO:0000324">
    <property type="term" value="C:fungal-type vacuole"/>
    <property type="evidence" value="ECO:0007669"/>
    <property type="project" value="TreeGrafter"/>
</dbReference>
<keyword evidence="2 8" id="KW-0121">Carboxypeptidase</keyword>
<feature type="region of interest" description="Disordered" evidence="9">
    <location>
        <begin position="28"/>
        <end position="67"/>
    </location>
</feature>
<dbReference type="STRING" id="1215338.A0A059JGE5"/>
<dbReference type="PRINTS" id="PR00724">
    <property type="entry name" value="CRBOXYPTASEC"/>
</dbReference>
<dbReference type="Pfam" id="PF00450">
    <property type="entry name" value="Peptidase_S10"/>
    <property type="match status" value="1"/>
</dbReference>
<keyword evidence="11" id="KW-1185">Reference proteome</keyword>
<evidence type="ECO:0000256" key="7">
    <source>
        <dbReference type="ARBA" id="ARBA00023180"/>
    </source>
</evidence>
<dbReference type="EC" id="3.4.16.-" evidence="8"/>
<keyword evidence="4 8" id="KW-0732">Signal</keyword>
<accession>A0A059JGE5</accession>
<dbReference type="PANTHER" id="PTHR11802:SF113">
    <property type="entry name" value="SERINE CARBOXYPEPTIDASE CTSA-4.1"/>
    <property type="match status" value="1"/>
</dbReference>
<dbReference type="InterPro" id="IPR018202">
    <property type="entry name" value="Ser_caboxypep_ser_AS"/>
</dbReference>
<dbReference type="GO" id="GO:0004185">
    <property type="term" value="F:serine-type carboxypeptidase activity"/>
    <property type="evidence" value="ECO:0007669"/>
    <property type="project" value="UniProtKB-UniRule"/>
</dbReference>
<evidence type="ECO:0000256" key="3">
    <source>
        <dbReference type="ARBA" id="ARBA00022670"/>
    </source>
</evidence>
<protein>
    <recommendedName>
        <fullName evidence="8">Carboxypeptidase</fullName>
        <ecNumber evidence="8">3.4.16.-</ecNumber>
    </recommendedName>
</protein>
<dbReference type="Gene3D" id="1.10.287.410">
    <property type="match status" value="1"/>
</dbReference>
<keyword evidence="6" id="KW-1015">Disulfide bond</keyword>
<evidence type="ECO:0000256" key="6">
    <source>
        <dbReference type="ARBA" id="ARBA00023157"/>
    </source>
</evidence>
<evidence type="ECO:0000313" key="11">
    <source>
        <dbReference type="Proteomes" id="UP000024533"/>
    </source>
</evidence>
<evidence type="ECO:0000256" key="5">
    <source>
        <dbReference type="ARBA" id="ARBA00022801"/>
    </source>
</evidence>
<keyword evidence="3 8" id="KW-0645">Protease</keyword>
<dbReference type="OMA" id="AIANNMS"/>
<evidence type="ECO:0000256" key="1">
    <source>
        <dbReference type="ARBA" id="ARBA00009431"/>
    </source>
</evidence>
<comment type="similarity">
    <text evidence="1 8">Belongs to the peptidase S10 family.</text>
</comment>
<feature type="chain" id="PRO_5006511904" description="Carboxypeptidase" evidence="8">
    <location>
        <begin position="18"/>
        <end position="516"/>
    </location>
</feature>
<proteinExistence type="inferred from homology"/>
<dbReference type="InterPro" id="IPR001563">
    <property type="entry name" value="Peptidase_S10"/>
</dbReference>
<dbReference type="OrthoDB" id="443318at2759"/>
<organism evidence="10 11">
    <name type="scientific">Trichophyton interdigitale (strain MR816)</name>
    <dbReference type="NCBI Taxonomy" id="1215338"/>
    <lineage>
        <taxon>Eukaryota</taxon>
        <taxon>Fungi</taxon>
        <taxon>Dikarya</taxon>
        <taxon>Ascomycota</taxon>
        <taxon>Pezizomycotina</taxon>
        <taxon>Eurotiomycetes</taxon>
        <taxon>Eurotiomycetidae</taxon>
        <taxon>Onygenales</taxon>
        <taxon>Arthrodermataceae</taxon>
        <taxon>Trichophyton</taxon>
    </lineage>
</organism>
<dbReference type="PROSITE" id="PS00131">
    <property type="entry name" value="CARBOXYPEPT_SER_SER"/>
    <property type="match status" value="1"/>
</dbReference>
<evidence type="ECO:0000256" key="4">
    <source>
        <dbReference type="ARBA" id="ARBA00022729"/>
    </source>
</evidence>
<evidence type="ECO:0000256" key="2">
    <source>
        <dbReference type="ARBA" id="ARBA00022645"/>
    </source>
</evidence>
<dbReference type="Gene3D" id="3.40.50.1820">
    <property type="entry name" value="alpha/beta hydrolase"/>
    <property type="match status" value="1"/>
</dbReference>
<keyword evidence="7" id="KW-0325">Glycoprotein</keyword>
<evidence type="ECO:0000313" key="10">
    <source>
        <dbReference type="EMBL" id="KDB26859.1"/>
    </source>
</evidence>
<dbReference type="HOGENOM" id="CLU_008523_10_4_1"/>
<dbReference type="GO" id="GO:0006508">
    <property type="term" value="P:proteolysis"/>
    <property type="evidence" value="ECO:0007669"/>
    <property type="project" value="UniProtKB-KW"/>
</dbReference>
<gene>
    <name evidence="10" type="ORF">H109_01338</name>
</gene>
<feature type="signal peptide" evidence="8">
    <location>
        <begin position="1"/>
        <end position="17"/>
    </location>
</feature>
<feature type="compositionally biased region" description="Basic and acidic residues" evidence="9">
    <location>
        <begin position="28"/>
        <end position="42"/>
    </location>
</feature>
<reference evidence="10 11" key="1">
    <citation type="submission" date="2014-02" db="EMBL/GenBank/DDBJ databases">
        <title>The Genome Sequence of Trichophyton interdigitale MR816.</title>
        <authorList>
            <consortium name="The Broad Institute Genomics Platform"/>
            <person name="Cuomo C.A."/>
            <person name="White T.C."/>
            <person name="Graser Y."/>
            <person name="Martinez-Rossi N."/>
            <person name="Heitman J."/>
            <person name="Young S.K."/>
            <person name="Zeng Q."/>
            <person name="Gargeya S."/>
            <person name="Abouelleil A."/>
            <person name="Alvarado L."/>
            <person name="Chapman S.B."/>
            <person name="Gainer-Dewar J."/>
            <person name="Goldberg J."/>
            <person name="Griggs A."/>
            <person name="Gujja S."/>
            <person name="Hansen M."/>
            <person name="Howarth C."/>
            <person name="Imamovic A."/>
            <person name="Larimer J."/>
            <person name="Martinez D."/>
            <person name="Murphy C."/>
            <person name="Pearson M.D."/>
            <person name="Persinoti G."/>
            <person name="Poon T."/>
            <person name="Priest M."/>
            <person name="Roberts A.D."/>
            <person name="Saif S."/>
            <person name="Shea T.D."/>
            <person name="Sykes S.N."/>
            <person name="Wortman J."/>
            <person name="Nusbaum C."/>
            <person name="Birren B."/>
        </authorList>
    </citation>
    <scope>NUCLEOTIDE SEQUENCE [LARGE SCALE GENOMIC DNA]</scope>
    <source>
        <strain evidence="10 11">MR816</strain>
    </source>
</reference>
<evidence type="ECO:0000256" key="8">
    <source>
        <dbReference type="RuleBase" id="RU361156"/>
    </source>
</evidence>